<keyword evidence="5" id="KW-1185">Reference proteome</keyword>
<keyword evidence="1" id="KW-0433">Leucine-rich repeat</keyword>
<organism evidence="4 5">
    <name type="scientific">Hevea brasiliensis</name>
    <name type="common">Para rubber tree</name>
    <name type="synonym">Siphonia brasiliensis</name>
    <dbReference type="NCBI Taxonomy" id="3981"/>
    <lineage>
        <taxon>Eukaryota</taxon>
        <taxon>Viridiplantae</taxon>
        <taxon>Streptophyta</taxon>
        <taxon>Embryophyta</taxon>
        <taxon>Tracheophyta</taxon>
        <taxon>Spermatophyta</taxon>
        <taxon>Magnoliopsida</taxon>
        <taxon>eudicotyledons</taxon>
        <taxon>Gunneridae</taxon>
        <taxon>Pentapetalae</taxon>
        <taxon>rosids</taxon>
        <taxon>fabids</taxon>
        <taxon>Malpighiales</taxon>
        <taxon>Euphorbiaceae</taxon>
        <taxon>Crotonoideae</taxon>
        <taxon>Micrandreae</taxon>
        <taxon>Hevea</taxon>
    </lineage>
</organism>
<keyword evidence="2" id="KW-0677">Repeat</keyword>
<dbReference type="AlphaFoldDB" id="A0A6A6L9W9"/>
<dbReference type="InterPro" id="IPR055414">
    <property type="entry name" value="LRR_R13L4/SHOC2-like"/>
</dbReference>
<evidence type="ECO:0000313" key="4">
    <source>
        <dbReference type="EMBL" id="KAF2297255.1"/>
    </source>
</evidence>
<reference evidence="4 5" key="1">
    <citation type="journal article" date="2020" name="Mol. Plant">
        <title>The Chromosome-Based Rubber Tree Genome Provides New Insights into Spurge Genome Evolution and Rubber Biosynthesis.</title>
        <authorList>
            <person name="Liu J."/>
            <person name="Shi C."/>
            <person name="Shi C.C."/>
            <person name="Li W."/>
            <person name="Zhang Q.J."/>
            <person name="Zhang Y."/>
            <person name="Li K."/>
            <person name="Lu H.F."/>
            <person name="Shi C."/>
            <person name="Zhu S.T."/>
            <person name="Xiao Z.Y."/>
            <person name="Nan H."/>
            <person name="Yue Y."/>
            <person name="Zhu X.G."/>
            <person name="Wu Y."/>
            <person name="Hong X.N."/>
            <person name="Fan G.Y."/>
            <person name="Tong Y."/>
            <person name="Zhang D."/>
            <person name="Mao C.L."/>
            <person name="Liu Y.L."/>
            <person name="Hao S.J."/>
            <person name="Liu W.Q."/>
            <person name="Lv M.Q."/>
            <person name="Zhang H.B."/>
            <person name="Liu Y."/>
            <person name="Hu-Tang G.R."/>
            <person name="Wang J.P."/>
            <person name="Wang J.H."/>
            <person name="Sun Y.H."/>
            <person name="Ni S.B."/>
            <person name="Chen W.B."/>
            <person name="Zhang X.C."/>
            <person name="Jiao Y.N."/>
            <person name="Eichler E.E."/>
            <person name="Li G.H."/>
            <person name="Liu X."/>
            <person name="Gao L.Z."/>
        </authorList>
    </citation>
    <scope>NUCLEOTIDE SEQUENCE [LARGE SCALE GENOMIC DNA]</scope>
    <source>
        <strain evidence="5">cv. GT1</strain>
        <tissue evidence="4">Leaf</tissue>
    </source>
</reference>
<feature type="domain" description="Disease resistance R13L4/SHOC-2-like LRR" evidence="3">
    <location>
        <begin position="165"/>
        <end position="222"/>
    </location>
</feature>
<dbReference type="InterPro" id="IPR050216">
    <property type="entry name" value="LRR_domain-containing"/>
</dbReference>
<evidence type="ECO:0000313" key="5">
    <source>
        <dbReference type="Proteomes" id="UP000467840"/>
    </source>
</evidence>
<comment type="caution">
    <text evidence="4">The sequence shown here is derived from an EMBL/GenBank/DDBJ whole genome shotgun (WGS) entry which is preliminary data.</text>
</comment>
<dbReference type="Pfam" id="PF23598">
    <property type="entry name" value="LRR_14"/>
    <property type="match status" value="1"/>
</dbReference>
<dbReference type="Proteomes" id="UP000467840">
    <property type="component" value="Chromosome 18"/>
</dbReference>
<accession>A0A6A6L9W9</accession>
<dbReference type="EMBL" id="JAAGAX010000012">
    <property type="protein sequence ID" value="KAF2297255.1"/>
    <property type="molecule type" value="Genomic_DNA"/>
</dbReference>
<evidence type="ECO:0000259" key="3">
    <source>
        <dbReference type="Pfam" id="PF23598"/>
    </source>
</evidence>
<name>A0A6A6L9W9_HEVBR</name>
<evidence type="ECO:0000256" key="2">
    <source>
        <dbReference type="ARBA" id="ARBA00022737"/>
    </source>
</evidence>
<dbReference type="Gene3D" id="3.80.10.10">
    <property type="entry name" value="Ribonuclease Inhibitor"/>
    <property type="match status" value="3"/>
</dbReference>
<dbReference type="SUPFAM" id="SSF52058">
    <property type="entry name" value="L domain-like"/>
    <property type="match status" value="2"/>
</dbReference>
<sequence>MNIVNLKEINLSNCENLTAIPDLSLATNLERLNFDYCTSLVEFPSSVQYLDKLVELDLSHCTSLMSLPSRINLRSLKTLKFSGCSNLQRCPEIKGNLTYLNLNGTAVEELSRSIGYLSGLVALNLKDCKQLGNLPDNVCFMKSLIIVDISGCLNVTRFPDFSENVRYLYLSDTAIEELPSSIGCLRRLSTLDLMNCKRLKNLPCTVSKLASLQKLILSGCSSITMFPEVNLSGCSKFENFPEILETMVSLRYLYLDRTAIRRLPLPIKNLPGLSVLELGNCKNLVKMPEFYSSLPDWNADLEYLRKLCLSGCGISHVPCTIRCFSSLEVLDLSGNNFEHLHISFENFPELQYLGLRSCKRLLSLPELPPRLTKLDANDCTSLINVSTKSTAVEGNICDFFSPIVSV</sequence>
<dbReference type="InterPro" id="IPR032675">
    <property type="entry name" value="LRR_dom_sf"/>
</dbReference>
<dbReference type="InterPro" id="IPR001611">
    <property type="entry name" value="Leu-rich_rpt"/>
</dbReference>
<dbReference type="Pfam" id="PF00560">
    <property type="entry name" value="LRR_1"/>
    <property type="match status" value="1"/>
</dbReference>
<dbReference type="PANTHER" id="PTHR48051">
    <property type="match status" value="1"/>
</dbReference>
<evidence type="ECO:0000256" key="1">
    <source>
        <dbReference type="ARBA" id="ARBA00022614"/>
    </source>
</evidence>
<dbReference type="PANTHER" id="PTHR48051:SF1">
    <property type="entry name" value="RAS SUPPRESSOR PROTEIN 1"/>
    <property type="match status" value="1"/>
</dbReference>
<protein>
    <recommendedName>
        <fullName evidence="3">Disease resistance R13L4/SHOC-2-like LRR domain-containing protein</fullName>
    </recommendedName>
</protein>
<gene>
    <name evidence="4" type="ORF">GH714_020063</name>
</gene>
<dbReference type="GO" id="GO:0005737">
    <property type="term" value="C:cytoplasm"/>
    <property type="evidence" value="ECO:0007669"/>
    <property type="project" value="TreeGrafter"/>
</dbReference>
<proteinExistence type="predicted"/>